<protein>
    <submittedName>
        <fullName evidence="1">Cell division protein ZapA</fullName>
    </submittedName>
</protein>
<gene>
    <name evidence="1" type="ORF">E7747_06345</name>
</gene>
<evidence type="ECO:0000313" key="2">
    <source>
        <dbReference type="Proteomes" id="UP000297149"/>
    </source>
</evidence>
<dbReference type="AlphaFoldDB" id="A0A4P7W1Y3"/>
<keyword evidence="1" id="KW-0131">Cell cycle</keyword>
<dbReference type="KEGG" id="ddb:E7747_06345"/>
<reference evidence="2" key="1">
    <citation type="submission" date="2019-02" db="EMBL/GenBank/DDBJ databases">
        <title>Isolation and identification of novel species under the genus Muribaculum.</title>
        <authorList>
            <person name="Miyake S."/>
            <person name="Ding Y."/>
            <person name="Low A."/>
            <person name="Soh M."/>
            <person name="Seedorf H."/>
        </authorList>
    </citation>
    <scope>NUCLEOTIDE SEQUENCE [LARGE SCALE GENOMIC DNA]</scope>
    <source>
        <strain evidence="2">H5</strain>
    </source>
</reference>
<dbReference type="RefSeq" id="WP_123613615.1">
    <property type="nucleotide sequence ID" value="NZ_CP039396.1"/>
</dbReference>
<keyword evidence="2" id="KW-1185">Reference proteome</keyword>
<accession>A0A4P7W1Y3</accession>
<evidence type="ECO:0000313" key="1">
    <source>
        <dbReference type="EMBL" id="QCD41934.1"/>
    </source>
</evidence>
<dbReference type="Proteomes" id="UP000297149">
    <property type="component" value="Chromosome"/>
</dbReference>
<proteinExistence type="predicted"/>
<name>A0A4P7W1Y3_9BACT</name>
<sequence length="109" mass="12553">MTDKILNISIRIADQPRMQLRIPASQEELVRRAEANINELWRKWSAMDDFKDKSSSEILAMVTFRFAQLYFGAMEMSDRVDKTLSGLEKSLDKMLFELTPDSGNPARVP</sequence>
<keyword evidence="1" id="KW-0132">Cell division</keyword>
<organism evidence="1 2">
    <name type="scientific">Duncaniella dubosii</name>
    <dbReference type="NCBI Taxonomy" id="2518971"/>
    <lineage>
        <taxon>Bacteria</taxon>
        <taxon>Pseudomonadati</taxon>
        <taxon>Bacteroidota</taxon>
        <taxon>Bacteroidia</taxon>
        <taxon>Bacteroidales</taxon>
        <taxon>Muribaculaceae</taxon>
        <taxon>Duncaniella</taxon>
    </lineage>
</organism>
<dbReference type="GO" id="GO:0051301">
    <property type="term" value="P:cell division"/>
    <property type="evidence" value="ECO:0007669"/>
    <property type="project" value="UniProtKB-KW"/>
</dbReference>
<dbReference type="EMBL" id="CP039396">
    <property type="protein sequence ID" value="QCD41934.1"/>
    <property type="molecule type" value="Genomic_DNA"/>
</dbReference>